<name>A0A4U6UZP3_SETVI</name>
<proteinExistence type="predicted"/>
<protein>
    <submittedName>
        <fullName evidence="2">Uncharacterized protein</fullName>
    </submittedName>
</protein>
<evidence type="ECO:0000313" key="2">
    <source>
        <dbReference type="EMBL" id="TKW22198.1"/>
    </source>
</evidence>
<gene>
    <name evidence="2" type="ORF">SEVIR_4G213800v2</name>
</gene>
<feature type="compositionally biased region" description="Low complexity" evidence="1">
    <location>
        <begin position="105"/>
        <end position="124"/>
    </location>
</feature>
<sequence length="131" mass="13906">MLSKLQAGRKNRRPRVRGSYIGPSIAVSGDDEPPPAGARGEARDVVSGARGEPETDAKSPLARTGQMVSPLGSRSCPPGGVRRHRRRPLHVSFQPEAQSPFLPIPRSGPSTSSPLLSPDPSAQPMKLRTPS</sequence>
<accession>A0A4U6UZP3</accession>
<dbReference type="Gramene" id="TKW22198">
    <property type="protein sequence ID" value="TKW22198"/>
    <property type="gene ID" value="SEVIR_4G213800v2"/>
</dbReference>
<dbReference type="EMBL" id="CM016555">
    <property type="protein sequence ID" value="TKW22198.1"/>
    <property type="molecule type" value="Genomic_DNA"/>
</dbReference>
<dbReference type="AlphaFoldDB" id="A0A4U6UZP3"/>
<evidence type="ECO:0000256" key="1">
    <source>
        <dbReference type="SAM" id="MobiDB-lite"/>
    </source>
</evidence>
<feature type="region of interest" description="Disordered" evidence="1">
    <location>
        <begin position="1"/>
        <end position="131"/>
    </location>
</feature>
<feature type="compositionally biased region" description="Basic residues" evidence="1">
    <location>
        <begin position="7"/>
        <end position="16"/>
    </location>
</feature>
<reference evidence="2" key="1">
    <citation type="submission" date="2019-03" db="EMBL/GenBank/DDBJ databases">
        <title>WGS assembly of Setaria viridis.</title>
        <authorList>
            <person name="Huang P."/>
            <person name="Jenkins J."/>
            <person name="Grimwood J."/>
            <person name="Barry K."/>
            <person name="Healey A."/>
            <person name="Mamidi S."/>
            <person name="Sreedasyam A."/>
            <person name="Shu S."/>
            <person name="Feldman M."/>
            <person name="Wu J."/>
            <person name="Yu Y."/>
            <person name="Chen C."/>
            <person name="Johnson J."/>
            <person name="Rokhsar D."/>
            <person name="Baxter I."/>
            <person name="Schmutz J."/>
            <person name="Brutnell T."/>
            <person name="Kellogg E."/>
        </authorList>
    </citation>
    <scope>NUCLEOTIDE SEQUENCE [LARGE SCALE GENOMIC DNA]</scope>
</reference>
<evidence type="ECO:0000313" key="3">
    <source>
        <dbReference type="Proteomes" id="UP000298652"/>
    </source>
</evidence>
<keyword evidence="3" id="KW-1185">Reference proteome</keyword>
<dbReference type="Proteomes" id="UP000298652">
    <property type="component" value="Chromosome 4"/>
</dbReference>
<organism evidence="2 3">
    <name type="scientific">Setaria viridis</name>
    <name type="common">Green bristlegrass</name>
    <name type="synonym">Setaria italica subsp. viridis</name>
    <dbReference type="NCBI Taxonomy" id="4556"/>
    <lineage>
        <taxon>Eukaryota</taxon>
        <taxon>Viridiplantae</taxon>
        <taxon>Streptophyta</taxon>
        <taxon>Embryophyta</taxon>
        <taxon>Tracheophyta</taxon>
        <taxon>Spermatophyta</taxon>
        <taxon>Magnoliopsida</taxon>
        <taxon>Liliopsida</taxon>
        <taxon>Poales</taxon>
        <taxon>Poaceae</taxon>
        <taxon>PACMAD clade</taxon>
        <taxon>Panicoideae</taxon>
        <taxon>Panicodae</taxon>
        <taxon>Paniceae</taxon>
        <taxon>Cenchrinae</taxon>
        <taxon>Setaria</taxon>
    </lineage>
</organism>